<feature type="domain" description="ABC1 atypical kinase-like" evidence="2">
    <location>
        <begin position="152"/>
        <end position="400"/>
    </location>
</feature>
<protein>
    <submittedName>
        <fullName evidence="3">Atypical/ABC1/ABC1-B protein kinase</fullName>
    </submittedName>
</protein>
<dbReference type="Pfam" id="PF03109">
    <property type="entry name" value="ABC1"/>
    <property type="match status" value="1"/>
</dbReference>
<dbReference type="InterPro" id="IPR004147">
    <property type="entry name" value="ABC1_dom"/>
</dbReference>
<dbReference type="OMA" id="DVMTTMV"/>
<evidence type="ECO:0000259" key="2">
    <source>
        <dbReference type="Pfam" id="PF03109"/>
    </source>
</evidence>
<dbReference type="GeneID" id="25031209"/>
<dbReference type="PANTHER" id="PTHR43173">
    <property type="entry name" value="ABC1 FAMILY PROTEIN"/>
    <property type="match status" value="1"/>
</dbReference>
<dbReference type="eggNOG" id="KOG1235">
    <property type="taxonomic scope" value="Eukaryota"/>
</dbReference>
<dbReference type="CDD" id="cd13969">
    <property type="entry name" value="ADCK1-like"/>
    <property type="match status" value="1"/>
</dbReference>
<keyword evidence="3" id="KW-0418">Kinase</keyword>
<evidence type="ECO:0000256" key="1">
    <source>
        <dbReference type="ARBA" id="ARBA00009670"/>
    </source>
</evidence>
<dbReference type="RefSeq" id="XP_013016179.1">
    <property type="nucleotide sequence ID" value="XM_013160725.1"/>
</dbReference>
<organism evidence="3 4">
    <name type="scientific">Schizosaccharomyces octosporus (strain yFS286)</name>
    <name type="common">Fission yeast</name>
    <name type="synonym">Octosporomyces octosporus</name>
    <dbReference type="NCBI Taxonomy" id="483514"/>
    <lineage>
        <taxon>Eukaryota</taxon>
        <taxon>Fungi</taxon>
        <taxon>Dikarya</taxon>
        <taxon>Ascomycota</taxon>
        <taxon>Taphrinomycotina</taxon>
        <taxon>Schizosaccharomycetes</taxon>
        <taxon>Schizosaccharomycetales</taxon>
        <taxon>Schizosaccharomycetaceae</taxon>
        <taxon>Schizosaccharomyces</taxon>
    </lineage>
</organism>
<dbReference type="SUPFAM" id="SSF56112">
    <property type="entry name" value="Protein kinase-like (PK-like)"/>
    <property type="match status" value="1"/>
</dbReference>
<comment type="similarity">
    <text evidence="1">Belongs to the protein kinase superfamily. ADCK protein kinase family.</text>
</comment>
<dbReference type="EMBL" id="KE503206">
    <property type="protein sequence ID" value="EPX74749.1"/>
    <property type="molecule type" value="Genomic_DNA"/>
</dbReference>
<dbReference type="Proteomes" id="UP000016088">
    <property type="component" value="Unassembled WGS sequence"/>
</dbReference>
<evidence type="ECO:0000313" key="3">
    <source>
        <dbReference type="EMBL" id="EPX74749.1"/>
    </source>
</evidence>
<name>S9RLA4_SCHOY</name>
<proteinExistence type="inferred from homology"/>
<sequence>MFTWMGIRSSLVSQNVKLMNPLARGSSRYFNTKFFSSNASKQTTSKRFIWGKRLVLLGSLGAGVYIWDSYFNAQALTRSIRTVYTATIIAADYKINFNAERADRIEALHERVAHRLVNMVSKNGGLYIKMGQIVAMQSANLPPVYGQAFKGMFDDAPQVGWDEVSEIIKTQYNRPAEEVFASIEKTASASASIAQVHEATLWSGEKVAVKVQKPSVSKQMNWDLLVYKCMMYVYDKWIFHIPLYFTVDYVSERLRSEINFVVEAEATRSSRDAINSTNFLKGNVYVPKVYDELSGEKIMVTEWIDGIPLYNQEALSNAGLSKKQILGSLFHFLSFQMFSTKQVHCDPHPGNIVVRKVGRQPQVVILDHGLYVHESESFRKSFALLFSAVYDFDRSAIMEVMHSWGVTEPDVFANRMLNIPVDGDLGGNSESKSQEELFQEQLSQRARFVSFLNDCQRLPQELLMLGRCIMLIQKNNQMFGYPVNSLAIMGDVASRYVENKSSPRWYQRLYSSVYWFFQHIFFPGDFRVPEVTE</sequence>
<dbReference type="AlphaFoldDB" id="S9RLA4"/>
<evidence type="ECO:0000313" key="4">
    <source>
        <dbReference type="Proteomes" id="UP000016088"/>
    </source>
</evidence>
<dbReference type="InterPro" id="IPR045307">
    <property type="entry name" value="ADCK1_dom"/>
</dbReference>
<dbReference type="VEuPathDB" id="FungiDB:SOCG_02231"/>
<accession>S9RLA4</accession>
<dbReference type="OrthoDB" id="427480at2759"/>
<gene>
    <name evidence="3" type="ORF">SOCG_02231</name>
</gene>
<dbReference type="GO" id="GO:0016301">
    <property type="term" value="F:kinase activity"/>
    <property type="evidence" value="ECO:0007669"/>
    <property type="project" value="UniProtKB-KW"/>
</dbReference>
<keyword evidence="4" id="KW-1185">Reference proteome</keyword>
<reference evidence="3 4" key="1">
    <citation type="journal article" date="2011" name="Science">
        <title>Comparative functional genomics of the fission yeasts.</title>
        <authorList>
            <person name="Rhind N."/>
            <person name="Chen Z."/>
            <person name="Yassour M."/>
            <person name="Thompson D.A."/>
            <person name="Haas B.J."/>
            <person name="Habib N."/>
            <person name="Wapinski I."/>
            <person name="Roy S."/>
            <person name="Lin M.F."/>
            <person name="Heiman D.I."/>
            <person name="Young S.K."/>
            <person name="Furuya K."/>
            <person name="Guo Y."/>
            <person name="Pidoux A."/>
            <person name="Chen H.M."/>
            <person name="Robbertse B."/>
            <person name="Goldberg J.M."/>
            <person name="Aoki K."/>
            <person name="Bayne E.H."/>
            <person name="Berlin A.M."/>
            <person name="Desjardins C.A."/>
            <person name="Dobbs E."/>
            <person name="Dukaj L."/>
            <person name="Fan L."/>
            <person name="FitzGerald M.G."/>
            <person name="French C."/>
            <person name="Gujja S."/>
            <person name="Hansen K."/>
            <person name="Keifenheim D."/>
            <person name="Levin J.Z."/>
            <person name="Mosher R.A."/>
            <person name="Mueller C.A."/>
            <person name="Pfiffner J."/>
            <person name="Priest M."/>
            <person name="Russ C."/>
            <person name="Smialowska A."/>
            <person name="Swoboda P."/>
            <person name="Sykes S.M."/>
            <person name="Vaughn M."/>
            <person name="Vengrova S."/>
            <person name="Yoder R."/>
            <person name="Zeng Q."/>
            <person name="Allshire R."/>
            <person name="Baulcombe D."/>
            <person name="Birren B.W."/>
            <person name="Brown W."/>
            <person name="Ekwall K."/>
            <person name="Kellis M."/>
            <person name="Leatherwood J."/>
            <person name="Levin H."/>
            <person name="Margalit H."/>
            <person name="Martienssen R."/>
            <person name="Nieduszynski C.A."/>
            <person name="Spatafora J.W."/>
            <person name="Friedman N."/>
            <person name="Dalgaard J.Z."/>
            <person name="Baumann P."/>
            <person name="Niki H."/>
            <person name="Regev A."/>
            <person name="Nusbaum C."/>
        </authorList>
    </citation>
    <scope>NUCLEOTIDE SEQUENCE [LARGE SCALE GENOMIC DNA]</scope>
    <source>
        <strain evidence="4">yFS286</strain>
    </source>
</reference>
<dbReference type="InterPro" id="IPR011009">
    <property type="entry name" value="Kinase-like_dom_sf"/>
</dbReference>
<dbReference type="InterPro" id="IPR051130">
    <property type="entry name" value="Mito_struct-func_regulator"/>
</dbReference>
<dbReference type="PANTHER" id="PTHR43173:SF37">
    <property type="entry name" value="ABC1 FAMILY PROTEIN C10F6.14C"/>
    <property type="match status" value="1"/>
</dbReference>
<dbReference type="HOGENOM" id="CLU_006533_2_4_1"/>
<keyword evidence="3" id="KW-0808">Transferase</keyword>